<dbReference type="PROSITE" id="PS51257">
    <property type="entry name" value="PROKAR_LIPOPROTEIN"/>
    <property type="match status" value="1"/>
</dbReference>
<evidence type="ECO:0000313" key="3">
    <source>
        <dbReference type="Proteomes" id="UP000612956"/>
    </source>
</evidence>
<sequence length="185" mass="19777">MSIKNRRCRAAVVASALLAAISLTGCGADRPIAKPGDCPTSFDFKSTDAPLGKVTSLRATVRTLALSDGPLAMREVTSAAGLRDDWDKMLVATPGVKGPELEAGLGGTKVCWKNLPRSYNDDVPQTAYYLFARGGKPLQAVRWLFPTDKEFDSSVTRSSVLTPETMLVPVKVPGVEPCLKLAEQP</sequence>
<reference evidence="2" key="1">
    <citation type="journal article" date="2014" name="Int. J. Syst. Evol. Microbiol.">
        <title>Complete genome sequence of Corynebacterium casei LMG S-19264T (=DSM 44701T), isolated from a smear-ripened cheese.</title>
        <authorList>
            <consortium name="US DOE Joint Genome Institute (JGI-PGF)"/>
            <person name="Walter F."/>
            <person name="Albersmeier A."/>
            <person name="Kalinowski J."/>
            <person name="Ruckert C."/>
        </authorList>
    </citation>
    <scope>NUCLEOTIDE SEQUENCE</scope>
    <source>
        <strain evidence="2">CGMCC 4.7278</strain>
    </source>
</reference>
<dbReference type="EMBL" id="BMMW01000002">
    <property type="protein sequence ID" value="GGK49911.1"/>
    <property type="molecule type" value="Genomic_DNA"/>
</dbReference>
<evidence type="ECO:0000313" key="2">
    <source>
        <dbReference type="EMBL" id="GGK49911.1"/>
    </source>
</evidence>
<feature type="signal peptide" evidence="1">
    <location>
        <begin position="1"/>
        <end position="27"/>
    </location>
</feature>
<comment type="caution">
    <text evidence="2">The sequence shown here is derived from an EMBL/GenBank/DDBJ whole genome shotgun (WGS) entry which is preliminary data.</text>
</comment>
<dbReference type="AlphaFoldDB" id="A0A917QGA3"/>
<proteinExistence type="predicted"/>
<reference evidence="2" key="2">
    <citation type="submission" date="2020-09" db="EMBL/GenBank/DDBJ databases">
        <authorList>
            <person name="Sun Q."/>
            <person name="Zhou Y."/>
        </authorList>
    </citation>
    <scope>NUCLEOTIDE SEQUENCE</scope>
    <source>
        <strain evidence="2">CGMCC 4.7278</strain>
    </source>
</reference>
<organism evidence="2 3">
    <name type="scientific">Nocardia camponoti</name>
    <dbReference type="NCBI Taxonomy" id="1616106"/>
    <lineage>
        <taxon>Bacteria</taxon>
        <taxon>Bacillati</taxon>
        <taxon>Actinomycetota</taxon>
        <taxon>Actinomycetes</taxon>
        <taxon>Mycobacteriales</taxon>
        <taxon>Nocardiaceae</taxon>
        <taxon>Nocardia</taxon>
    </lineage>
</organism>
<evidence type="ECO:0000256" key="1">
    <source>
        <dbReference type="SAM" id="SignalP"/>
    </source>
</evidence>
<protein>
    <submittedName>
        <fullName evidence="2">Uncharacterized protein</fullName>
    </submittedName>
</protein>
<gene>
    <name evidence="2" type="ORF">GCM10011591_21780</name>
</gene>
<feature type="chain" id="PRO_5038669534" evidence="1">
    <location>
        <begin position="28"/>
        <end position="185"/>
    </location>
</feature>
<name>A0A917QGA3_9NOCA</name>
<keyword evidence="1" id="KW-0732">Signal</keyword>
<accession>A0A917QGA3</accession>
<dbReference type="Proteomes" id="UP000612956">
    <property type="component" value="Unassembled WGS sequence"/>
</dbReference>
<keyword evidence="3" id="KW-1185">Reference proteome</keyword>